<name>A0A7V9Z3H4_9BACL</name>
<dbReference type="RefSeq" id="WP_374058282.1">
    <property type="nucleotide sequence ID" value="NZ_JACDUT010000001.1"/>
</dbReference>
<organism evidence="1 2">
    <name type="scientific">Thermaerobacillus caldiproteolyticus</name>
    <dbReference type="NCBI Taxonomy" id="247480"/>
    <lineage>
        <taxon>Bacteria</taxon>
        <taxon>Bacillati</taxon>
        <taxon>Bacillota</taxon>
        <taxon>Bacilli</taxon>
        <taxon>Bacillales</taxon>
        <taxon>Anoxybacillaceae</taxon>
        <taxon>Thermaerobacillus</taxon>
    </lineage>
</organism>
<dbReference type="EMBL" id="JACDUT010000001">
    <property type="protein sequence ID" value="MBA2873364.1"/>
    <property type="molecule type" value="Genomic_DNA"/>
</dbReference>
<keyword evidence="2" id="KW-1185">Reference proteome</keyword>
<sequence>MTLNKVVVCQTANEQYGIPVENVISIEKMSCRPSFCKCLITWSK</sequence>
<reference evidence="1 2" key="1">
    <citation type="submission" date="2020-07" db="EMBL/GenBank/DDBJ databases">
        <title>Genomic Encyclopedia of Type Strains, Phase IV (KMG-IV): sequencing the most valuable type-strain genomes for metagenomic binning, comparative biology and taxonomic classification.</title>
        <authorList>
            <person name="Goeker M."/>
        </authorList>
    </citation>
    <scope>NUCLEOTIDE SEQUENCE [LARGE SCALE GENOMIC DNA]</scope>
    <source>
        <strain evidence="1 2">DSM 15730</strain>
    </source>
</reference>
<protein>
    <submittedName>
        <fullName evidence="1">Uncharacterized protein</fullName>
    </submittedName>
</protein>
<dbReference type="AlphaFoldDB" id="A0A7V9Z3H4"/>
<evidence type="ECO:0000313" key="1">
    <source>
        <dbReference type="EMBL" id="MBA2873364.1"/>
    </source>
</evidence>
<comment type="caution">
    <text evidence="1">The sequence shown here is derived from an EMBL/GenBank/DDBJ whole genome shotgun (WGS) entry which is preliminary data.</text>
</comment>
<accession>A0A7V9Z3H4</accession>
<gene>
    <name evidence="1" type="ORF">HNR31_000116</name>
</gene>
<dbReference type="Proteomes" id="UP000523087">
    <property type="component" value="Unassembled WGS sequence"/>
</dbReference>
<evidence type="ECO:0000313" key="2">
    <source>
        <dbReference type="Proteomes" id="UP000523087"/>
    </source>
</evidence>
<proteinExistence type="predicted"/>